<dbReference type="GeneID" id="98397252"/>
<comment type="caution">
    <text evidence="7">The sequence shown here is derived from an EMBL/GenBank/DDBJ whole genome shotgun (WGS) entry which is preliminary data.</text>
</comment>
<dbReference type="HOGENOM" id="CLU_040798_1_0_10"/>
<feature type="transmembrane region" description="Helical" evidence="6">
    <location>
        <begin position="163"/>
        <end position="184"/>
    </location>
</feature>
<dbReference type="RefSeq" id="WP_008630185.1">
    <property type="nucleotide sequence ID" value="NZ_GL883887.1"/>
</dbReference>
<dbReference type="EMBL" id="AFBR01000094">
    <property type="protein sequence ID" value="EGG50363.1"/>
    <property type="molecule type" value="Genomic_DNA"/>
</dbReference>
<feature type="transmembrane region" description="Helical" evidence="6">
    <location>
        <begin position="87"/>
        <end position="118"/>
    </location>
</feature>
<dbReference type="PANTHER" id="PTHR30250">
    <property type="entry name" value="PST FAMILY PREDICTED COLANIC ACID TRANSPORTER"/>
    <property type="match status" value="1"/>
</dbReference>
<dbReference type="AlphaFoldDB" id="F3QYU4"/>
<feature type="transmembrane region" description="Helical" evidence="6">
    <location>
        <begin position="347"/>
        <end position="369"/>
    </location>
</feature>
<dbReference type="eggNOG" id="COG2244">
    <property type="taxonomic scope" value="Bacteria"/>
</dbReference>
<gene>
    <name evidence="7" type="ORF">HMPREF9442_03388</name>
</gene>
<organism evidence="7 8">
    <name type="scientific">Paraprevotella xylaniphila YIT 11841</name>
    <dbReference type="NCBI Taxonomy" id="762982"/>
    <lineage>
        <taxon>Bacteria</taxon>
        <taxon>Pseudomonadati</taxon>
        <taxon>Bacteroidota</taxon>
        <taxon>Bacteroidia</taxon>
        <taxon>Bacteroidales</taxon>
        <taxon>Prevotellaceae</taxon>
        <taxon>Paraprevotella</taxon>
    </lineage>
</organism>
<dbReference type="Pfam" id="PF01554">
    <property type="entry name" value="MatE"/>
    <property type="match status" value="1"/>
</dbReference>
<proteinExistence type="predicted"/>
<feature type="transmembrane region" description="Helical" evidence="6">
    <location>
        <begin position="190"/>
        <end position="208"/>
    </location>
</feature>
<dbReference type="Proteomes" id="UP000005546">
    <property type="component" value="Unassembled WGS sequence"/>
</dbReference>
<evidence type="ECO:0000256" key="4">
    <source>
        <dbReference type="ARBA" id="ARBA00022989"/>
    </source>
</evidence>
<keyword evidence="8" id="KW-1185">Reference proteome</keyword>
<evidence type="ECO:0000313" key="8">
    <source>
        <dbReference type="Proteomes" id="UP000005546"/>
    </source>
</evidence>
<keyword evidence="2" id="KW-1003">Cell membrane</keyword>
<keyword evidence="3 6" id="KW-0812">Transmembrane</keyword>
<evidence type="ECO:0000256" key="1">
    <source>
        <dbReference type="ARBA" id="ARBA00004651"/>
    </source>
</evidence>
<dbReference type="PANTHER" id="PTHR30250:SF26">
    <property type="entry name" value="PSMA PROTEIN"/>
    <property type="match status" value="1"/>
</dbReference>
<protein>
    <submittedName>
        <fullName evidence="7">Polysaccharide biosynthesis protein</fullName>
    </submittedName>
</protein>
<evidence type="ECO:0000256" key="3">
    <source>
        <dbReference type="ARBA" id="ARBA00022692"/>
    </source>
</evidence>
<dbReference type="GO" id="GO:0015297">
    <property type="term" value="F:antiporter activity"/>
    <property type="evidence" value="ECO:0007669"/>
    <property type="project" value="InterPro"/>
</dbReference>
<dbReference type="GO" id="GO:0005886">
    <property type="term" value="C:plasma membrane"/>
    <property type="evidence" value="ECO:0007669"/>
    <property type="project" value="UniProtKB-SubCell"/>
</dbReference>
<feature type="transmembrane region" description="Helical" evidence="6">
    <location>
        <begin position="406"/>
        <end position="427"/>
    </location>
</feature>
<feature type="transmembrane region" description="Helical" evidence="6">
    <location>
        <begin position="18"/>
        <end position="35"/>
    </location>
</feature>
<comment type="subcellular location">
    <subcellularLocation>
        <location evidence="1">Cell membrane</location>
        <topology evidence="1">Multi-pass membrane protein</topology>
    </subcellularLocation>
</comment>
<dbReference type="InterPro" id="IPR002528">
    <property type="entry name" value="MATE_fam"/>
</dbReference>
<dbReference type="STRING" id="762982.HMPREF9442_03388"/>
<dbReference type="InterPro" id="IPR050833">
    <property type="entry name" value="Poly_Biosynth_Transport"/>
</dbReference>
<evidence type="ECO:0000256" key="5">
    <source>
        <dbReference type="ARBA" id="ARBA00023136"/>
    </source>
</evidence>
<dbReference type="GO" id="GO:0042910">
    <property type="term" value="F:xenobiotic transmembrane transporter activity"/>
    <property type="evidence" value="ECO:0007669"/>
    <property type="project" value="InterPro"/>
</dbReference>
<evidence type="ECO:0000313" key="7">
    <source>
        <dbReference type="EMBL" id="EGG50363.1"/>
    </source>
</evidence>
<feature type="transmembrane region" description="Helical" evidence="6">
    <location>
        <begin position="47"/>
        <end position="67"/>
    </location>
</feature>
<feature type="transmembrane region" description="Helical" evidence="6">
    <location>
        <begin position="472"/>
        <end position="491"/>
    </location>
</feature>
<reference evidence="7 8" key="1">
    <citation type="submission" date="2011-02" db="EMBL/GenBank/DDBJ databases">
        <authorList>
            <person name="Weinstock G."/>
            <person name="Sodergren E."/>
            <person name="Clifton S."/>
            <person name="Fulton L."/>
            <person name="Fulton B."/>
            <person name="Courtney L."/>
            <person name="Fronick C."/>
            <person name="Harrison M."/>
            <person name="Strong C."/>
            <person name="Farmer C."/>
            <person name="Delahaunty K."/>
            <person name="Markovic C."/>
            <person name="Hall O."/>
            <person name="Minx P."/>
            <person name="Tomlinson C."/>
            <person name="Mitreva M."/>
            <person name="Hou S."/>
            <person name="Chen J."/>
            <person name="Wollam A."/>
            <person name="Pepin K.H."/>
            <person name="Johnson M."/>
            <person name="Bhonagiri V."/>
            <person name="Zhang X."/>
            <person name="Suruliraj S."/>
            <person name="Warren W."/>
            <person name="Chinwalla A."/>
            <person name="Mardis E.R."/>
            <person name="Wilson R.K."/>
        </authorList>
    </citation>
    <scope>NUCLEOTIDE SEQUENCE [LARGE SCALE GENOMIC DNA]</scope>
    <source>
        <strain evidence="7 8">YIT 11841</strain>
    </source>
</reference>
<feature type="transmembrane region" description="Helical" evidence="6">
    <location>
        <begin position="130"/>
        <end position="151"/>
    </location>
</feature>
<evidence type="ECO:0000256" key="2">
    <source>
        <dbReference type="ARBA" id="ARBA00022475"/>
    </source>
</evidence>
<name>F3QYU4_9BACT</name>
<feature type="transmembrane region" description="Helical" evidence="6">
    <location>
        <begin position="381"/>
        <end position="400"/>
    </location>
</feature>
<sequence>MDTNKEAQNSKRIAKNTLMLYIRTFFIMIVNLYTSRVTLDALGVDDFGIYNIVGGVVIMFSIISASLSNAITRYLTFEIGNHNKAKLGLVFSTSVNIQFLLSFLVVLLTELLGGWFLFNRMQIPPERLNVAFWVLQFSLLTFVVQLISLPYNAIIIAHERMNVFAYVGIIEALLRLSAAYAIVISSFDKLFFYALLVALSAIIVRFIYGCYCSKHFTECKYRFGIDKKLLKEMFGFAGWNFLGTGAYILNTQGVNIVSNMFFGVVVNAARGIAGQAENGVKQFIGNFTTALNPQIIKTYAENDLVTCFKIVRQGAKYSYILMLFFFIPFVLEADFVLGVWLKEVPEYAVLFWQLAMLGVLVDLPGAPLTTLAQATGNIKKFYIYVGGLGCAVLPASYGLFELGFPPVAAYITYVVVYTYLVYVRLFLLKRQIGFPIRPFVVQVVGRGVIVTIVSFVLPLVLANTLQEGGERFIYVFVSSCISVCVSTWIIGMGNSERKKVISFVKNKCVLWIRK</sequence>
<feature type="transmembrane region" description="Helical" evidence="6">
    <location>
        <begin position="319"/>
        <end position="341"/>
    </location>
</feature>
<feature type="transmembrane region" description="Helical" evidence="6">
    <location>
        <begin position="439"/>
        <end position="460"/>
    </location>
</feature>
<keyword evidence="5 6" id="KW-0472">Membrane</keyword>
<accession>F3QYU4</accession>
<evidence type="ECO:0000256" key="6">
    <source>
        <dbReference type="SAM" id="Phobius"/>
    </source>
</evidence>
<keyword evidence="4 6" id="KW-1133">Transmembrane helix</keyword>